<accession>A0ABW4ZTJ5</accession>
<feature type="region of interest" description="Disordered" evidence="1">
    <location>
        <begin position="32"/>
        <end position="54"/>
    </location>
</feature>
<dbReference type="EMBL" id="JBHUIO010000002">
    <property type="protein sequence ID" value="MFD2169307.1"/>
    <property type="molecule type" value="Genomic_DNA"/>
</dbReference>
<reference evidence="4" key="1">
    <citation type="journal article" date="2019" name="Int. J. Syst. Evol. Microbiol.">
        <title>The Global Catalogue of Microorganisms (GCM) 10K type strain sequencing project: providing services to taxonomists for standard genome sequencing and annotation.</title>
        <authorList>
            <consortium name="The Broad Institute Genomics Platform"/>
            <consortium name="The Broad Institute Genome Sequencing Center for Infectious Disease"/>
            <person name="Wu L."/>
            <person name="Ma J."/>
        </authorList>
    </citation>
    <scope>NUCLEOTIDE SEQUENCE [LARGE SCALE GENOMIC DNA]</scope>
    <source>
        <strain evidence="4">CGMCC 1.13574</strain>
    </source>
</reference>
<gene>
    <name evidence="3" type="ORF">ACFSOY_04635</name>
</gene>
<dbReference type="PANTHER" id="PTHR45527:SF1">
    <property type="entry name" value="FATTY ACID SYNTHASE"/>
    <property type="match status" value="1"/>
</dbReference>
<dbReference type="RefSeq" id="WP_386044352.1">
    <property type="nucleotide sequence ID" value="NZ_JBHUIO010000002.1"/>
</dbReference>
<dbReference type="Proteomes" id="UP001597343">
    <property type="component" value="Unassembled WGS sequence"/>
</dbReference>
<evidence type="ECO:0000256" key="1">
    <source>
        <dbReference type="SAM" id="MobiDB-lite"/>
    </source>
</evidence>
<keyword evidence="4" id="KW-1185">Reference proteome</keyword>
<dbReference type="Gene3D" id="3.30.559.30">
    <property type="entry name" value="Nonribosomal peptide synthetase, condensation domain"/>
    <property type="match status" value="1"/>
</dbReference>
<evidence type="ECO:0000313" key="3">
    <source>
        <dbReference type="EMBL" id="MFD2169307.1"/>
    </source>
</evidence>
<dbReference type="CDD" id="cd19531">
    <property type="entry name" value="LCL_NRPS-like"/>
    <property type="match status" value="1"/>
</dbReference>
<dbReference type="Gene3D" id="3.30.559.10">
    <property type="entry name" value="Chloramphenicol acetyltransferase-like domain"/>
    <property type="match status" value="1"/>
</dbReference>
<feature type="domain" description="Condensation" evidence="2">
    <location>
        <begin position="51"/>
        <end position="489"/>
    </location>
</feature>
<dbReference type="InterPro" id="IPR001242">
    <property type="entry name" value="Condensation_dom"/>
</dbReference>
<protein>
    <submittedName>
        <fullName evidence="3">Condensation domain-containing protein</fullName>
    </submittedName>
</protein>
<name>A0ABW4ZTJ5_9BACL</name>
<dbReference type="InterPro" id="IPR023213">
    <property type="entry name" value="CAT-like_dom_sf"/>
</dbReference>
<dbReference type="Pfam" id="PF00668">
    <property type="entry name" value="Condensation"/>
    <property type="match status" value="1"/>
</dbReference>
<dbReference type="SUPFAM" id="SSF52777">
    <property type="entry name" value="CoA-dependent acyltransferases"/>
    <property type="match status" value="2"/>
</dbReference>
<feature type="compositionally biased region" description="Basic and acidic residues" evidence="1">
    <location>
        <begin position="36"/>
        <end position="47"/>
    </location>
</feature>
<sequence length="492" mass="56704">MDDIAKRLAALPPEKRKLLELALKQKGIAVPPIADAQKDSIPKRGHDGPSPLSIDQMRLWDSYQQTPEDPRHNNYNAQHIKGPLDPDALENAYREIVRRHEAWRTAFRAIEGKPMQVVLPELDVTMERIDLRHLPQEERRKEADRLMWERTRIPFDLAEPPLFRILLLQIDDEEHIKLWVTHHLITDRITYMVTDKELLQLYMSIVTEQPIHLPLPDVQYADWAEWQVNHLQGEVLAELTSFWKGQLAGASLKLDLPTDHPRPAQMSFVGKRKHFRLRSDLFRGINELAKREGVTPFMVLLAAYDALLHLFSKQEDIVVGTPYLNRSRLEIKSTVGYFLTPIVFRLDVTGEMTFTDLLHKVKEVNVAVHKHADIPFGLLVDLMELPPDESRHPIFQAMFVHVDVPTVQVLEGMPLSIVDLDIDGSTSKYDIVFAVLDANEEPKGFWEFNGDLFEQETIDQIVQSMERLLESVLSKPEQKLSDLLLQVEEAQL</sequence>
<comment type="caution">
    <text evidence="3">The sequence shown here is derived from an EMBL/GenBank/DDBJ whole genome shotgun (WGS) entry which is preliminary data.</text>
</comment>
<evidence type="ECO:0000313" key="4">
    <source>
        <dbReference type="Proteomes" id="UP001597343"/>
    </source>
</evidence>
<proteinExistence type="predicted"/>
<dbReference type="PANTHER" id="PTHR45527">
    <property type="entry name" value="NONRIBOSOMAL PEPTIDE SYNTHETASE"/>
    <property type="match status" value="1"/>
</dbReference>
<organism evidence="3 4">
    <name type="scientific">Tumebacillus lipolyticus</name>
    <dbReference type="NCBI Taxonomy" id="1280370"/>
    <lineage>
        <taxon>Bacteria</taxon>
        <taxon>Bacillati</taxon>
        <taxon>Bacillota</taxon>
        <taxon>Bacilli</taxon>
        <taxon>Bacillales</taxon>
        <taxon>Alicyclobacillaceae</taxon>
        <taxon>Tumebacillus</taxon>
    </lineage>
</organism>
<evidence type="ECO:0000259" key="2">
    <source>
        <dbReference type="Pfam" id="PF00668"/>
    </source>
</evidence>